<dbReference type="SUPFAM" id="SSF53335">
    <property type="entry name" value="S-adenosyl-L-methionine-dependent methyltransferases"/>
    <property type="match status" value="1"/>
</dbReference>
<reference evidence="1 2" key="1">
    <citation type="submission" date="2020-08" db="EMBL/GenBank/DDBJ databases">
        <title>Sequencing the genomes of 1000 actinobacteria strains.</title>
        <authorList>
            <person name="Klenk H.-P."/>
        </authorList>
    </citation>
    <scope>NUCLEOTIDE SEQUENCE [LARGE SCALE GENOMIC DNA]</scope>
    <source>
        <strain evidence="1 2">DSM 45582</strain>
    </source>
</reference>
<sequence>MVTCTYVFDDRHVHEEDWHRCLSAAHDPLTLARLAETGVGAGWRCLEVGAGAGDVSVWLADRVAPTGSVLMTDLRPMRESRGNLVVREHDVVTDPLPVESFDLVVARLVLRHLPQREAVLAKLARSLKPGGWLQIDEFDTSYEPLLLAADEDSALLYEKFLTAKAVVMRSAGVDEEWGRRVPLAMHRAGLVDVDPRPHVQLRHRGSADLRLLVHRLDHMRDGLLAAGMTEAELVRVRAVMLHPEFRAASSLMYSVHGRKAGR</sequence>
<proteinExistence type="predicted"/>
<dbReference type="PANTHER" id="PTHR43591:SF24">
    <property type="entry name" value="2-METHOXY-6-POLYPRENYL-1,4-BENZOQUINOL METHYLASE, MITOCHONDRIAL"/>
    <property type="match status" value="1"/>
</dbReference>
<keyword evidence="1" id="KW-0830">Ubiquinone</keyword>
<dbReference type="PANTHER" id="PTHR43591">
    <property type="entry name" value="METHYLTRANSFERASE"/>
    <property type="match status" value="1"/>
</dbReference>
<dbReference type="RefSeq" id="WP_184479467.1">
    <property type="nucleotide sequence ID" value="NZ_JACHIV010000001.1"/>
</dbReference>
<dbReference type="InterPro" id="IPR029063">
    <property type="entry name" value="SAM-dependent_MTases_sf"/>
</dbReference>
<organism evidence="1 2">
    <name type="scientific">Saccharopolyspora gloriosae</name>
    <dbReference type="NCBI Taxonomy" id="455344"/>
    <lineage>
        <taxon>Bacteria</taxon>
        <taxon>Bacillati</taxon>
        <taxon>Actinomycetota</taxon>
        <taxon>Actinomycetes</taxon>
        <taxon>Pseudonocardiales</taxon>
        <taxon>Pseudonocardiaceae</taxon>
        <taxon>Saccharopolyspora</taxon>
    </lineage>
</organism>
<gene>
    <name evidence="1" type="ORF">BJ969_002928</name>
</gene>
<dbReference type="GO" id="GO:0032259">
    <property type="term" value="P:methylation"/>
    <property type="evidence" value="ECO:0007669"/>
    <property type="project" value="UniProtKB-KW"/>
</dbReference>
<dbReference type="Pfam" id="PF13489">
    <property type="entry name" value="Methyltransf_23"/>
    <property type="match status" value="1"/>
</dbReference>
<keyword evidence="1" id="KW-0808">Transferase</keyword>
<protein>
    <submittedName>
        <fullName evidence="1">Ubiquinone/menaquinone biosynthesis C-methylase UbiE</fullName>
    </submittedName>
</protein>
<dbReference type="AlphaFoldDB" id="A0A840ND39"/>
<name>A0A840ND39_9PSEU</name>
<dbReference type="CDD" id="cd02440">
    <property type="entry name" value="AdoMet_MTases"/>
    <property type="match status" value="1"/>
</dbReference>
<evidence type="ECO:0000313" key="1">
    <source>
        <dbReference type="EMBL" id="MBB5069840.1"/>
    </source>
</evidence>
<dbReference type="Proteomes" id="UP000580474">
    <property type="component" value="Unassembled WGS sequence"/>
</dbReference>
<accession>A0A840ND39</accession>
<comment type="caution">
    <text evidence="1">The sequence shown here is derived from an EMBL/GenBank/DDBJ whole genome shotgun (WGS) entry which is preliminary data.</text>
</comment>
<dbReference type="Gene3D" id="3.40.50.150">
    <property type="entry name" value="Vaccinia Virus protein VP39"/>
    <property type="match status" value="1"/>
</dbReference>
<keyword evidence="2" id="KW-1185">Reference proteome</keyword>
<evidence type="ECO:0000313" key="2">
    <source>
        <dbReference type="Proteomes" id="UP000580474"/>
    </source>
</evidence>
<dbReference type="EMBL" id="JACHIV010000001">
    <property type="protein sequence ID" value="MBB5069840.1"/>
    <property type="molecule type" value="Genomic_DNA"/>
</dbReference>
<dbReference type="GO" id="GO:0008168">
    <property type="term" value="F:methyltransferase activity"/>
    <property type="evidence" value="ECO:0007669"/>
    <property type="project" value="UniProtKB-KW"/>
</dbReference>
<keyword evidence="1" id="KW-0489">Methyltransferase</keyword>